<evidence type="ECO:0000313" key="8">
    <source>
        <dbReference type="Proteomes" id="UP000503447"/>
    </source>
</evidence>
<dbReference type="AlphaFoldDB" id="A0A6M5Z543"/>
<dbReference type="CDD" id="cd07023">
    <property type="entry name" value="S49_Sppa_N_C"/>
    <property type="match status" value="1"/>
</dbReference>
<dbReference type="PANTHER" id="PTHR42987">
    <property type="entry name" value="PEPTIDASE S49"/>
    <property type="match status" value="1"/>
</dbReference>
<gene>
    <name evidence="7" type="ORF">FTUN_8213</name>
</gene>
<keyword evidence="8" id="KW-1185">Reference proteome</keyword>
<dbReference type="KEGG" id="ftj:FTUN_8213"/>
<dbReference type="Gene3D" id="3.90.226.10">
    <property type="entry name" value="2-enoyl-CoA Hydratase, Chain A, domain 1"/>
    <property type="match status" value="2"/>
</dbReference>
<dbReference type="GO" id="GO:0008236">
    <property type="term" value="F:serine-type peptidase activity"/>
    <property type="evidence" value="ECO:0007669"/>
    <property type="project" value="UniProtKB-KW"/>
</dbReference>
<evidence type="ECO:0000256" key="3">
    <source>
        <dbReference type="ARBA" id="ARBA00022801"/>
    </source>
</evidence>
<dbReference type="PANTHER" id="PTHR42987:SF4">
    <property type="entry name" value="PROTEASE SOHB-RELATED"/>
    <property type="match status" value="1"/>
</dbReference>
<feature type="domain" description="Peptidase S49" evidence="6">
    <location>
        <begin position="144"/>
        <end position="247"/>
    </location>
</feature>
<dbReference type="Pfam" id="PF01343">
    <property type="entry name" value="Peptidase_S49"/>
    <property type="match status" value="1"/>
</dbReference>
<protein>
    <submittedName>
        <fullName evidence="7">Protease IV</fullName>
    </submittedName>
</protein>
<evidence type="ECO:0000256" key="4">
    <source>
        <dbReference type="ARBA" id="ARBA00022825"/>
    </source>
</evidence>
<feature type="transmembrane region" description="Helical" evidence="5">
    <location>
        <begin position="21"/>
        <end position="48"/>
    </location>
</feature>
<keyword evidence="5" id="KW-0472">Membrane</keyword>
<keyword evidence="5" id="KW-0812">Transmembrane</keyword>
<dbReference type="InterPro" id="IPR047272">
    <property type="entry name" value="S49_SppA_C"/>
</dbReference>
<evidence type="ECO:0000259" key="6">
    <source>
        <dbReference type="Pfam" id="PF01343"/>
    </source>
</evidence>
<proteinExistence type="inferred from homology"/>
<dbReference type="Proteomes" id="UP000503447">
    <property type="component" value="Chromosome"/>
</dbReference>
<keyword evidence="2 7" id="KW-0645">Protease</keyword>
<keyword evidence="5" id="KW-1133">Transmembrane helix</keyword>
<organism evidence="7 8">
    <name type="scientific">Frigoriglobus tundricola</name>
    <dbReference type="NCBI Taxonomy" id="2774151"/>
    <lineage>
        <taxon>Bacteria</taxon>
        <taxon>Pseudomonadati</taxon>
        <taxon>Planctomycetota</taxon>
        <taxon>Planctomycetia</taxon>
        <taxon>Gemmatales</taxon>
        <taxon>Gemmataceae</taxon>
        <taxon>Frigoriglobus</taxon>
    </lineage>
</organism>
<evidence type="ECO:0000313" key="7">
    <source>
        <dbReference type="EMBL" id="QJX00581.1"/>
    </source>
</evidence>
<name>A0A6M5Z543_9BACT</name>
<dbReference type="SUPFAM" id="SSF52096">
    <property type="entry name" value="ClpP/crotonase"/>
    <property type="match status" value="1"/>
</dbReference>
<comment type="similarity">
    <text evidence="1">Belongs to the peptidase S49 family.</text>
</comment>
<keyword evidence="4" id="KW-0720">Serine protease</keyword>
<dbReference type="GO" id="GO:0006508">
    <property type="term" value="P:proteolysis"/>
    <property type="evidence" value="ECO:0007669"/>
    <property type="project" value="UniProtKB-KW"/>
</dbReference>
<reference evidence="8" key="1">
    <citation type="submission" date="2020-05" db="EMBL/GenBank/DDBJ databases">
        <title>Frigoriglobus tundricola gen. nov., sp. nov., a psychrotolerant cellulolytic planctomycete of the family Gemmataceae with two divergent copies of 16S rRNA gene.</title>
        <authorList>
            <person name="Kulichevskaya I.S."/>
            <person name="Ivanova A.A."/>
            <person name="Naumoff D.G."/>
            <person name="Beletsky A.V."/>
            <person name="Rijpstra W.I.C."/>
            <person name="Sinninghe Damste J.S."/>
            <person name="Mardanov A.V."/>
            <person name="Ravin N.V."/>
            <person name="Dedysh S.N."/>
        </authorList>
    </citation>
    <scope>NUCLEOTIDE SEQUENCE [LARGE SCALE GENOMIC DNA]</scope>
    <source>
        <strain evidence="8">PL17</strain>
    </source>
</reference>
<evidence type="ECO:0000256" key="1">
    <source>
        <dbReference type="ARBA" id="ARBA00008683"/>
    </source>
</evidence>
<sequence length="384" mass="40807">MSTVPSPPDTTQTARRRGLRGCVLPATMLVLLLSVLVNLVFVLGYAGVISDPLSDAPNGVEEHLYLGDARARDKIAIVRVSGVISESGIAFPVRQLRAAAADRRVKAVVLRIDSPGGTVSASEELYQCVVNVRDNTGRRFAGTAPKPVSVSMGALAASGGYYIAVAGHPIVAERVTITGSIGVFAALPNVAELAHNTGVKLELVKAGGIKASGSFFHKLTPEERQTWQDTVDNAYDTFLDVISKGRPELSTDALRNTVVLERTVPRRDEKGNPEPGEAQKPTVKYTRIRADGGTFTAPQAYQFKLIDGIEDLPSAVRSAAARNGLPNFKAVIYEKPSGLVEKVTGLPLGRQGNPLNWPDVSGALTPRLWYLSPSADAGLLAPVP</sequence>
<dbReference type="InterPro" id="IPR002142">
    <property type="entry name" value="Peptidase_S49"/>
</dbReference>
<evidence type="ECO:0000256" key="5">
    <source>
        <dbReference type="SAM" id="Phobius"/>
    </source>
</evidence>
<evidence type="ECO:0000256" key="2">
    <source>
        <dbReference type="ARBA" id="ARBA00022670"/>
    </source>
</evidence>
<dbReference type="EMBL" id="CP053452">
    <property type="protein sequence ID" value="QJX00581.1"/>
    <property type="molecule type" value="Genomic_DNA"/>
</dbReference>
<accession>A0A6M5Z543</accession>
<dbReference type="RefSeq" id="WP_171475298.1">
    <property type="nucleotide sequence ID" value="NZ_CP053452.2"/>
</dbReference>
<dbReference type="InterPro" id="IPR029045">
    <property type="entry name" value="ClpP/crotonase-like_dom_sf"/>
</dbReference>
<keyword evidence="3" id="KW-0378">Hydrolase</keyword>